<organism evidence="2 3">
    <name type="scientific">Streptomyces castrisilvae</name>
    <dbReference type="NCBI Taxonomy" id="3033811"/>
    <lineage>
        <taxon>Bacteria</taxon>
        <taxon>Bacillati</taxon>
        <taxon>Actinomycetota</taxon>
        <taxon>Actinomycetes</taxon>
        <taxon>Kitasatosporales</taxon>
        <taxon>Streptomycetaceae</taxon>
        <taxon>Streptomyces</taxon>
    </lineage>
</organism>
<protein>
    <submittedName>
        <fullName evidence="2">Uncharacterized protein</fullName>
    </submittedName>
</protein>
<accession>A0ABY9HPH0</accession>
<sequence>MYELELHKIMQAELVRRADHQRLVREARGARRSARGSAHQDGERPVSTAGAWERFTHAA</sequence>
<proteinExistence type="predicted"/>
<dbReference type="EMBL" id="CP120997">
    <property type="protein sequence ID" value="WLQ36430.1"/>
    <property type="molecule type" value="Genomic_DNA"/>
</dbReference>
<gene>
    <name evidence="2" type="ORF">P8A18_24690</name>
</gene>
<name>A0ABY9HPH0_9ACTN</name>
<evidence type="ECO:0000313" key="3">
    <source>
        <dbReference type="Proteomes" id="UP001239522"/>
    </source>
</evidence>
<evidence type="ECO:0000313" key="2">
    <source>
        <dbReference type="EMBL" id="WLQ36430.1"/>
    </source>
</evidence>
<reference evidence="2 3" key="1">
    <citation type="submission" date="2023-03" db="EMBL/GenBank/DDBJ databases">
        <title>Isolation and description of six Streptomyces strains from soil environments, able to metabolize different microbial glucans.</title>
        <authorList>
            <person name="Widen T."/>
            <person name="Larsbrink J."/>
        </authorList>
    </citation>
    <scope>NUCLEOTIDE SEQUENCE [LARGE SCALE GENOMIC DNA]</scope>
    <source>
        <strain evidence="2 3">Mut1</strain>
    </source>
</reference>
<evidence type="ECO:0000256" key="1">
    <source>
        <dbReference type="SAM" id="MobiDB-lite"/>
    </source>
</evidence>
<feature type="region of interest" description="Disordered" evidence="1">
    <location>
        <begin position="27"/>
        <end position="59"/>
    </location>
</feature>
<dbReference type="RefSeq" id="WP_306057729.1">
    <property type="nucleotide sequence ID" value="NZ_CP120997.1"/>
</dbReference>
<keyword evidence="3" id="KW-1185">Reference proteome</keyword>
<dbReference type="Proteomes" id="UP001239522">
    <property type="component" value="Chromosome"/>
</dbReference>